<organism evidence="14 15">
    <name type="scientific">Corynebacterium macginleyi</name>
    <dbReference type="NCBI Taxonomy" id="38290"/>
    <lineage>
        <taxon>Bacteria</taxon>
        <taxon>Bacillati</taxon>
        <taxon>Actinomycetota</taxon>
        <taxon>Actinomycetes</taxon>
        <taxon>Mycobacteriales</taxon>
        <taxon>Corynebacteriaceae</taxon>
        <taxon>Corynebacterium</taxon>
    </lineage>
</organism>
<feature type="domain" description="Nudix hydrolase" evidence="12">
    <location>
        <begin position="29"/>
        <end position="167"/>
    </location>
</feature>
<protein>
    <recommendedName>
        <fullName evidence="3 10">Isopentenyl-diphosphate Delta-isomerase</fullName>
        <shortName evidence="10">IPP isomerase</shortName>
        <ecNumber evidence="3 10">5.3.3.2</ecNumber>
    </recommendedName>
    <alternativeName>
        <fullName evidence="10">IPP:DMAPP isomerase</fullName>
    </alternativeName>
    <alternativeName>
        <fullName evidence="10">Isopentenyl pyrophosphate isomerase</fullName>
    </alternativeName>
</protein>
<dbReference type="UniPathway" id="UPA00059">
    <property type="reaction ID" value="UER00104"/>
</dbReference>
<dbReference type="NCBIfam" id="TIGR02150">
    <property type="entry name" value="IPP_isom_1"/>
    <property type="match status" value="1"/>
</dbReference>
<feature type="binding site" evidence="10">
    <location>
        <position position="31"/>
    </location>
    <ligand>
        <name>Mn(2+)</name>
        <dbReference type="ChEBI" id="CHEBI:29035"/>
    </ligand>
</feature>
<feature type="binding site" evidence="10">
    <location>
        <position position="24"/>
    </location>
    <ligand>
        <name>Mn(2+)</name>
        <dbReference type="ChEBI" id="CHEBI:29035"/>
    </ligand>
</feature>
<dbReference type="GO" id="GO:0046872">
    <property type="term" value="F:metal ion binding"/>
    <property type="evidence" value="ECO:0007669"/>
    <property type="project" value="UniProtKB-KW"/>
</dbReference>
<evidence type="ECO:0000256" key="4">
    <source>
        <dbReference type="ARBA" id="ARBA00022490"/>
    </source>
</evidence>
<dbReference type="InterPro" id="IPR000086">
    <property type="entry name" value="NUDIX_hydrolase_dom"/>
</dbReference>
<evidence type="ECO:0000313" key="15">
    <source>
        <dbReference type="Proteomes" id="UP000270649"/>
    </source>
</evidence>
<dbReference type="EMBL" id="REGC01000003">
    <property type="protein sequence ID" value="RMB62981.1"/>
    <property type="molecule type" value="Genomic_DNA"/>
</dbReference>
<dbReference type="HAMAP" id="MF_00202">
    <property type="entry name" value="Idi"/>
    <property type="match status" value="1"/>
</dbReference>
<evidence type="ECO:0000256" key="8">
    <source>
        <dbReference type="ARBA" id="ARBA00023229"/>
    </source>
</evidence>
<feature type="active site" evidence="10 11">
    <location>
        <position position="117"/>
    </location>
</feature>
<comment type="similarity">
    <text evidence="2 10">Belongs to the IPP isomerase type 1 family.</text>
</comment>
<comment type="catalytic activity">
    <reaction evidence="10">
        <text>isopentenyl diphosphate = dimethylallyl diphosphate</text>
        <dbReference type="Rhea" id="RHEA:23284"/>
        <dbReference type="ChEBI" id="CHEBI:57623"/>
        <dbReference type="ChEBI" id="CHEBI:128769"/>
        <dbReference type="EC" id="5.3.3.2"/>
    </reaction>
</comment>
<dbReference type="GO" id="GO:0005737">
    <property type="term" value="C:cytoplasm"/>
    <property type="evidence" value="ECO:0007669"/>
    <property type="project" value="UniProtKB-SubCell"/>
</dbReference>
<dbReference type="Pfam" id="PF00293">
    <property type="entry name" value="NUDIX"/>
    <property type="match status" value="1"/>
</dbReference>
<reference evidence="13 16" key="2">
    <citation type="submission" date="2021-01" db="EMBL/GenBank/DDBJ databases">
        <title>Complete genome sequences of Corynebacterium macginleyi strains isolated from infectious keratitis.</title>
        <authorList>
            <person name="Sagerfors S."/>
            <person name="Poehlein A."/>
            <person name="Soderquist B."/>
            <person name="Bruggemann H."/>
        </authorList>
    </citation>
    <scope>NUCLEOTIDE SEQUENCE [LARGE SCALE GENOMIC DNA]</scope>
    <source>
        <strain evidence="13 16">12T220</strain>
    </source>
</reference>
<evidence type="ECO:0000256" key="9">
    <source>
        <dbReference type="ARBA" id="ARBA00023235"/>
    </source>
</evidence>
<keyword evidence="16" id="KW-1185">Reference proteome</keyword>
<evidence type="ECO:0000256" key="6">
    <source>
        <dbReference type="ARBA" id="ARBA00022842"/>
    </source>
</evidence>
<keyword evidence="8 10" id="KW-0414">Isoprene biosynthesis</keyword>
<evidence type="ECO:0000313" key="13">
    <source>
        <dbReference type="EMBL" id="MBM0243374.1"/>
    </source>
</evidence>
<evidence type="ECO:0000256" key="2">
    <source>
        <dbReference type="ARBA" id="ARBA00007579"/>
    </source>
</evidence>
<name>A0A3M0GCV0_9CORY</name>
<proteinExistence type="inferred from homology"/>
<dbReference type="InterPro" id="IPR015797">
    <property type="entry name" value="NUDIX_hydrolase-like_dom_sf"/>
</dbReference>
<dbReference type="PANTHER" id="PTHR10885:SF0">
    <property type="entry name" value="ISOPENTENYL-DIPHOSPHATE DELTA-ISOMERASE"/>
    <property type="match status" value="1"/>
</dbReference>
<keyword evidence="4 10" id="KW-0963">Cytoplasm</keyword>
<evidence type="ECO:0000313" key="16">
    <source>
        <dbReference type="Proteomes" id="UP001518680"/>
    </source>
</evidence>
<evidence type="ECO:0000256" key="7">
    <source>
        <dbReference type="ARBA" id="ARBA00023211"/>
    </source>
</evidence>
<keyword evidence="9 10" id="KW-0413">Isomerase</keyword>
<dbReference type="CDD" id="cd02885">
    <property type="entry name" value="NUDIX_IPP_Isomerase"/>
    <property type="match status" value="1"/>
</dbReference>
<gene>
    <name evidence="10 13" type="primary">idi</name>
    <name evidence="14" type="ORF">D9543_03000</name>
    <name evidence="13" type="ORF">GWO63_003580</name>
</gene>
<comment type="function">
    <text evidence="10">Catalyzes the 1,3-allylic rearrangement of the homoallylic substrate isopentenyl (IPP) to its highly electrophilic allylic isomer, dimethylallyl diphosphate (DMAPP).</text>
</comment>
<dbReference type="EMBL" id="JAACBX020000001">
    <property type="protein sequence ID" value="MBM0243374.1"/>
    <property type="molecule type" value="Genomic_DNA"/>
</dbReference>
<feature type="binding site" evidence="10">
    <location>
        <position position="67"/>
    </location>
    <ligand>
        <name>Mn(2+)</name>
        <dbReference type="ChEBI" id="CHEBI:29035"/>
    </ligand>
</feature>
<dbReference type="OrthoDB" id="9809458at2"/>
<keyword evidence="5 10" id="KW-0479">Metal-binding</keyword>
<dbReference type="EC" id="5.3.3.2" evidence="3 10"/>
<dbReference type="RefSeq" id="WP_121910419.1">
    <property type="nucleotide sequence ID" value="NZ_CP068291.1"/>
</dbReference>
<keyword evidence="6 10" id="KW-0460">Magnesium</keyword>
<comment type="pathway">
    <text evidence="1 10">Isoprenoid biosynthesis; dimethylallyl diphosphate biosynthesis; dimethylallyl diphosphate from isopentenyl diphosphate: step 1/1.</text>
</comment>
<dbReference type="InterPro" id="IPR056375">
    <property type="entry name" value="Idi_bact"/>
</dbReference>
<evidence type="ECO:0000256" key="5">
    <source>
        <dbReference type="ARBA" id="ARBA00022723"/>
    </source>
</evidence>
<evidence type="ECO:0000259" key="12">
    <source>
        <dbReference type="PROSITE" id="PS51462"/>
    </source>
</evidence>
<feature type="binding site" evidence="10">
    <location>
        <position position="117"/>
    </location>
    <ligand>
        <name>Mn(2+)</name>
        <dbReference type="ChEBI" id="CHEBI:29035"/>
    </ligand>
</feature>
<feature type="binding site" evidence="10">
    <location>
        <position position="85"/>
    </location>
    <ligand>
        <name>Mg(2+)</name>
        <dbReference type="ChEBI" id="CHEBI:18420"/>
    </ligand>
</feature>
<evidence type="ECO:0000256" key="1">
    <source>
        <dbReference type="ARBA" id="ARBA00004826"/>
    </source>
</evidence>
<accession>A0A3M0GCV0</accession>
<dbReference type="Proteomes" id="UP001518680">
    <property type="component" value="Unassembled WGS sequence"/>
</dbReference>
<comment type="cofactor">
    <cofactor evidence="10">
        <name>Mn(2+)</name>
        <dbReference type="ChEBI" id="CHEBI:29035"/>
    </cofactor>
    <text evidence="10">Binds 1 Mn(2+) ion per subunit.</text>
</comment>
<keyword evidence="7 10" id="KW-0464">Manganese</keyword>
<dbReference type="GO" id="GO:0008299">
    <property type="term" value="P:isoprenoid biosynthetic process"/>
    <property type="evidence" value="ECO:0007669"/>
    <property type="project" value="UniProtKB-UniRule"/>
</dbReference>
<dbReference type="SUPFAM" id="SSF55811">
    <property type="entry name" value="Nudix"/>
    <property type="match status" value="1"/>
</dbReference>
<dbReference type="InterPro" id="IPR011876">
    <property type="entry name" value="IsopentenylPP_isomerase_typ1"/>
</dbReference>
<comment type="caution">
    <text evidence="14">The sequence shown here is derived from an EMBL/GenBank/DDBJ whole genome shotgun (WGS) entry which is preliminary data.</text>
</comment>
<dbReference type="PIRSF" id="PIRSF018427">
    <property type="entry name" value="Isopntndiph_ism"/>
    <property type="match status" value="1"/>
</dbReference>
<dbReference type="Proteomes" id="UP000270649">
    <property type="component" value="Unassembled WGS sequence"/>
</dbReference>
<dbReference type="GO" id="GO:0004452">
    <property type="term" value="F:isopentenyl-diphosphate delta-isomerase activity"/>
    <property type="evidence" value="ECO:0007669"/>
    <property type="project" value="UniProtKB-UniRule"/>
</dbReference>
<feature type="active site" evidence="10 11">
    <location>
        <position position="65"/>
    </location>
</feature>
<sequence length="183" mass="19921">MTERVVLAGADGTAIGTALKSEVHTTATALHFAFSAWVTCQGKVLITRRALGKQTWPGVWTNSFCGHPGPGESTTDAVIRRAEFELGIPANALSNLRVVLPDFSYRAVDSSGLVENEICPVYCVELDSQAQWQPHPDEVDTWEWVYPANLIAAADSLPAVFSPWMCEELAEPELRAALQSQAH</sequence>
<evidence type="ECO:0000256" key="3">
    <source>
        <dbReference type="ARBA" id="ARBA00012057"/>
    </source>
</evidence>
<feature type="binding site" evidence="10">
    <location>
        <position position="115"/>
    </location>
    <ligand>
        <name>Mn(2+)</name>
        <dbReference type="ChEBI" id="CHEBI:29035"/>
    </ligand>
</feature>
<dbReference type="NCBIfam" id="NF002995">
    <property type="entry name" value="PRK03759.1"/>
    <property type="match status" value="1"/>
</dbReference>
<dbReference type="PANTHER" id="PTHR10885">
    <property type="entry name" value="ISOPENTENYL-DIPHOSPHATE DELTA-ISOMERASE"/>
    <property type="match status" value="1"/>
</dbReference>
<comment type="cofactor">
    <cofactor evidence="10">
        <name>Mg(2+)</name>
        <dbReference type="ChEBI" id="CHEBI:18420"/>
    </cofactor>
    <text evidence="10">Binds 1 Mg(2+) ion per subunit. The magnesium ion binds only when substrate is bound.</text>
</comment>
<comment type="subcellular location">
    <subcellularLocation>
        <location evidence="10">Cytoplasm</location>
    </subcellularLocation>
</comment>
<evidence type="ECO:0000256" key="10">
    <source>
        <dbReference type="HAMAP-Rule" id="MF_00202"/>
    </source>
</evidence>
<dbReference type="GeneID" id="92745637"/>
<evidence type="ECO:0000256" key="11">
    <source>
        <dbReference type="PIRSR" id="PIRSR018427-1"/>
    </source>
</evidence>
<evidence type="ECO:0000313" key="14">
    <source>
        <dbReference type="EMBL" id="RMB62981.1"/>
    </source>
</evidence>
<dbReference type="PROSITE" id="PS51462">
    <property type="entry name" value="NUDIX"/>
    <property type="match status" value="1"/>
</dbReference>
<dbReference type="Gene3D" id="3.90.79.10">
    <property type="entry name" value="Nucleoside Triphosphate Pyrophosphohydrolase"/>
    <property type="match status" value="1"/>
</dbReference>
<dbReference type="AlphaFoldDB" id="A0A3M0GCV0"/>
<dbReference type="GO" id="GO:0050992">
    <property type="term" value="P:dimethylallyl diphosphate biosynthetic process"/>
    <property type="evidence" value="ECO:0007669"/>
    <property type="project" value="UniProtKB-UniRule"/>
</dbReference>
<reference evidence="14 15" key="1">
    <citation type="submission" date="2018-10" db="EMBL/GenBank/DDBJ databases">
        <title>Corynebacterium macginleyi genome sequencing and assembly of the type strain and two clinical samples.</title>
        <authorList>
            <person name="Bernier A.-M."/>
            <person name="Bernard K."/>
        </authorList>
    </citation>
    <scope>NUCLEOTIDE SEQUENCE [LARGE SCALE GENOMIC DNA]</scope>
    <source>
        <strain evidence="14 15">NML 120205</strain>
    </source>
</reference>